<evidence type="ECO:0000313" key="2">
    <source>
        <dbReference type="Proteomes" id="UP001589532"/>
    </source>
</evidence>
<gene>
    <name evidence="1" type="ORF">ACFFSA_15065</name>
</gene>
<dbReference type="SUPFAM" id="SSF46785">
    <property type="entry name" value="Winged helix' DNA-binding domain"/>
    <property type="match status" value="1"/>
</dbReference>
<accession>A0ABV5RYF3</accession>
<evidence type="ECO:0000313" key="1">
    <source>
        <dbReference type="EMBL" id="MFB9624403.1"/>
    </source>
</evidence>
<organism evidence="1 2">
    <name type="scientific">Nonomuraea helvata</name>
    <dbReference type="NCBI Taxonomy" id="37484"/>
    <lineage>
        <taxon>Bacteria</taxon>
        <taxon>Bacillati</taxon>
        <taxon>Actinomycetota</taxon>
        <taxon>Actinomycetes</taxon>
        <taxon>Streptosporangiales</taxon>
        <taxon>Streptosporangiaceae</taxon>
        <taxon>Nonomuraea</taxon>
    </lineage>
</organism>
<reference evidence="1 2" key="1">
    <citation type="submission" date="2024-09" db="EMBL/GenBank/DDBJ databases">
        <authorList>
            <person name="Sun Q."/>
            <person name="Mori K."/>
        </authorList>
    </citation>
    <scope>NUCLEOTIDE SEQUENCE [LARGE SCALE GENOMIC DNA]</scope>
    <source>
        <strain evidence="1 2">JCM 3143</strain>
    </source>
</reference>
<dbReference type="EMBL" id="JBHMBW010000012">
    <property type="protein sequence ID" value="MFB9624403.1"/>
    <property type="molecule type" value="Genomic_DNA"/>
</dbReference>
<dbReference type="RefSeq" id="WP_344985590.1">
    <property type="nucleotide sequence ID" value="NZ_BAAAXV010000001.1"/>
</dbReference>
<sequence>MTHDVQALSDVDIHVYEAVASQAVEHGGASLAGLVRASGLTEEEVRECLAHLIEHGYVLPRGDGYALGPHTFEVEY</sequence>
<dbReference type="Gene3D" id="1.10.10.10">
    <property type="entry name" value="Winged helix-like DNA-binding domain superfamily/Winged helix DNA-binding domain"/>
    <property type="match status" value="1"/>
</dbReference>
<dbReference type="InterPro" id="IPR036388">
    <property type="entry name" value="WH-like_DNA-bd_sf"/>
</dbReference>
<keyword evidence="2" id="KW-1185">Reference proteome</keyword>
<proteinExistence type="predicted"/>
<comment type="caution">
    <text evidence="1">The sequence shown here is derived from an EMBL/GenBank/DDBJ whole genome shotgun (WGS) entry which is preliminary data.</text>
</comment>
<dbReference type="Proteomes" id="UP001589532">
    <property type="component" value="Unassembled WGS sequence"/>
</dbReference>
<evidence type="ECO:0008006" key="3">
    <source>
        <dbReference type="Google" id="ProtNLM"/>
    </source>
</evidence>
<dbReference type="InterPro" id="IPR036390">
    <property type="entry name" value="WH_DNA-bd_sf"/>
</dbReference>
<protein>
    <recommendedName>
        <fullName evidence="3">HTH iclR-type domain-containing protein</fullName>
    </recommendedName>
</protein>
<name>A0ABV5RYF3_9ACTN</name>